<sequence length="126" mass="14017">MRLSNLFVFASAATSAIAQYYGDQYDIDSAQYNIDDTEYDGTEFISRPARQSAHTAQAVVYSGKNNQAIMPTGRDEVLTGGQRSDHESREWRIFQDAFVQVFAPMSRLTLIDPARLSRGCVGVDAQ</sequence>
<keyword evidence="1" id="KW-0732">Signal</keyword>
<comment type="caution">
    <text evidence="2">The sequence shown here is derived from an EMBL/GenBank/DDBJ whole genome shotgun (WGS) entry which is preliminary data.</text>
</comment>
<reference evidence="2 3" key="1">
    <citation type="submission" date="2014-02" db="EMBL/GenBank/DDBJ databases">
        <title>The genome sequence of the entomopathogenic fungus Metarhizium robertsii ARSEF 2575.</title>
        <authorList>
            <person name="Giuliano Garisto Donzelli B."/>
            <person name="Roe B.A."/>
            <person name="Macmil S.L."/>
            <person name="Krasnoff S.B."/>
            <person name="Gibson D.M."/>
        </authorList>
    </citation>
    <scope>NUCLEOTIDE SEQUENCE [LARGE SCALE GENOMIC DNA]</scope>
    <source>
        <strain evidence="2 3">ARSEF 2575</strain>
    </source>
</reference>
<dbReference type="Proteomes" id="UP000030151">
    <property type="component" value="Unassembled WGS sequence"/>
</dbReference>
<dbReference type="HOGENOM" id="CLU_1982107_0_0_1"/>
<accession>A0A0A1UP48</accession>
<feature type="signal peptide" evidence="1">
    <location>
        <begin position="1"/>
        <end position="18"/>
    </location>
</feature>
<evidence type="ECO:0000256" key="1">
    <source>
        <dbReference type="SAM" id="SignalP"/>
    </source>
</evidence>
<evidence type="ECO:0000313" key="2">
    <source>
        <dbReference type="EMBL" id="EXU96495.1"/>
    </source>
</evidence>
<dbReference type="EMBL" id="JELW01000049">
    <property type="protein sequence ID" value="EXU96495.1"/>
    <property type="molecule type" value="Genomic_DNA"/>
</dbReference>
<name>A0A0A1UP48_9HYPO</name>
<evidence type="ECO:0000313" key="3">
    <source>
        <dbReference type="Proteomes" id="UP000030151"/>
    </source>
</evidence>
<dbReference type="AlphaFoldDB" id="A0A0A1UP48"/>
<gene>
    <name evidence="2" type="ORF">X797_010456</name>
</gene>
<protein>
    <submittedName>
        <fullName evidence="2">Uncharacterized protein</fullName>
    </submittedName>
</protein>
<proteinExistence type="predicted"/>
<organism evidence="2 3">
    <name type="scientific">Metarhizium robertsii</name>
    <dbReference type="NCBI Taxonomy" id="568076"/>
    <lineage>
        <taxon>Eukaryota</taxon>
        <taxon>Fungi</taxon>
        <taxon>Dikarya</taxon>
        <taxon>Ascomycota</taxon>
        <taxon>Pezizomycotina</taxon>
        <taxon>Sordariomycetes</taxon>
        <taxon>Hypocreomycetidae</taxon>
        <taxon>Hypocreales</taxon>
        <taxon>Clavicipitaceae</taxon>
        <taxon>Metarhizium</taxon>
    </lineage>
</organism>
<feature type="chain" id="PRO_5001980725" evidence="1">
    <location>
        <begin position="19"/>
        <end position="126"/>
    </location>
</feature>